<evidence type="ECO:0000313" key="3">
    <source>
        <dbReference type="Proteomes" id="UP000248423"/>
    </source>
</evidence>
<evidence type="ECO:0000313" key="2">
    <source>
        <dbReference type="EMBL" id="PYI03768.1"/>
    </source>
</evidence>
<dbReference type="AlphaFoldDB" id="A0A319EAU0"/>
<organism evidence="2 3">
    <name type="scientific">Aspergillus sclerotiicarbonarius (strain CBS 121057 / IBT 28362)</name>
    <dbReference type="NCBI Taxonomy" id="1448318"/>
    <lineage>
        <taxon>Eukaryota</taxon>
        <taxon>Fungi</taxon>
        <taxon>Dikarya</taxon>
        <taxon>Ascomycota</taxon>
        <taxon>Pezizomycotina</taxon>
        <taxon>Eurotiomycetes</taxon>
        <taxon>Eurotiomycetidae</taxon>
        <taxon>Eurotiales</taxon>
        <taxon>Aspergillaceae</taxon>
        <taxon>Aspergillus</taxon>
        <taxon>Aspergillus subgen. Circumdati</taxon>
    </lineage>
</organism>
<name>A0A319EAU0_ASPSB</name>
<dbReference type="OrthoDB" id="4158501at2759"/>
<keyword evidence="3" id="KW-1185">Reference proteome</keyword>
<feature type="compositionally biased region" description="Basic and acidic residues" evidence="1">
    <location>
        <begin position="25"/>
        <end position="34"/>
    </location>
</feature>
<protein>
    <submittedName>
        <fullName evidence="2">Uncharacterized protein</fullName>
    </submittedName>
</protein>
<reference evidence="2 3" key="1">
    <citation type="submission" date="2018-02" db="EMBL/GenBank/DDBJ databases">
        <title>The genomes of Aspergillus section Nigri reveals drivers in fungal speciation.</title>
        <authorList>
            <consortium name="DOE Joint Genome Institute"/>
            <person name="Vesth T.C."/>
            <person name="Nybo J."/>
            <person name="Theobald S."/>
            <person name="Brandl J."/>
            <person name="Frisvad J.C."/>
            <person name="Nielsen K.F."/>
            <person name="Lyhne E.K."/>
            <person name="Kogle M.E."/>
            <person name="Kuo A."/>
            <person name="Riley R."/>
            <person name="Clum A."/>
            <person name="Nolan M."/>
            <person name="Lipzen A."/>
            <person name="Salamov A."/>
            <person name="Henrissat B."/>
            <person name="Wiebenga A."/>
            <person name="De vries R.P."/>
            <person name="Grigoriev I.V."/>
            <person name="Mortensen U.H."/>
            <person name="Andersen M.R."/>
            <person name="Baker S.E."/>
        </authorList>
    </citation>
    <scope>NUCLEOTIDE SEQUENCE [LARGE SCALE GENOMIC DNA]</scope>
    <source>
        <strain evidence="2 3">CBS 121057</strain>
    </source>
</reference>
<sequence>MSPGHRSPSQLWAIARRKLFSRRGSYDKDYDSQHRSSGSADSSSLSEQNDAFYKYSQEVLEKRDMVYRKVIENMGIRSSDSTGASYASASMVPIGRPPLPYTIGDPEWNTTNSSVKYLDHACDDDISAYRNSVLAVYTRVYTVAKVVFMAFLHYGLDLDDIPDGLMTYIRNAEQAVISNKITDLVDSVDNLYRALYARLIMELANVELCSCFNFGVARVSSHNNFILPEPRHLFNIFLACKQFLDSATVCSVFNREAIGEYQSGFVRRSVQNLIGVGIALDDLIGFRRFVLGIVENRESPFRQKWGGGGLVYHMPPAELLAIQAERYMAFTARETHRLMIPDQVLPFVERYTIDPERLEREFIQDHRQAALAMLEGKTLGDLRNEGTTDELMKYVKERKCICRSTCSCSLICTREPERPCPCAEWKITVMLAQSRSGRGPLGLRDRCTVLSKAVFLEVASIRDDIDTFQIAVALDRAVRLFAEEIEKELFAEA</sequence>
<dbReference type="VEuPathDB" id="FungiDB:BO78DRAFT_451164"/>
<dbReference type="EMBL" id="KZ826376">
    <property type="protein sequence ID" value="PYI03768.1"/>
    <property type="molecule type" value="Genomic_DNA"/>
</dbReference>
<feature type="region of interest" description="Disordered" evidence="1">
    <location>
        <begin position="25"/>
        <end position="45"/>
    </location>
</feature>
<gene>
    <name evidence="2" type="ORF">BO78DRAFT_451164</name>
</gene>
<proteinExistence type="predicted"/>
<accession>A0A319EAU0</accession>
<feature type="compositionally biased region" description="Low complexity" evidence="1">
    <location>
        <begin position="35"/>
        <end position="45"/>
    </location>
</feature>
<dbReference type="Proteomes" id="UP000248423">
    <property type="component" value="Unassembled WGS sequence"/>
</dbReference>
<evidence type="ECO:0000256" key="1">
    <source>
        <dbReference type="SAM" id="MobiDB-lite"/>
    </source>
</evidence>